<dbReference type="EMBL" id="JACHMH010000001">
    <property type="protein sequence ID" value="MBB4677679.1"/>
    <property type="molecule type" value="Genomic_DNA"/>
</dbReference>
<keyword evidence="2" id="KW-0808">Transferase</keyword>
<dbReference type="InterPro" id="IPR000182">
    <property type="entry name" value="GNAT_dom"/>
</dbReference>
<evidence type="ECO:0000313" key="2">
    <source>
        <dbReference type="EMBL" id="MBB4677679.1"/>
    </source>
</evidence>
<protein>
    <submittedName>
        <fullName evidence="2">GNAT superfamily N-acetyltransferase</fullName>
    </submittedName>
</protein>
<feature type="domain" description="N-acetyltransferase" evidence="1">
    <location>
        <begin position="153"/>
        <end position="296"/>
    </location>
</feature>
<evidence type="ECO:0000259" key="1">
    <source>
        <dbReference type="PROSITE" id="PS51186"/>
    </source>
</evidence>
<dbReference type="AlphaFoldDB" id="A0A7W7FW93"/>
<name>A0A7W7FW93_9PSEU</name>
<sequence>MAHPRHGHPGDLGFCYDLGMETISAELAEQSEAEAMHSLVSLLSAETRRELGVAVTRLGGGVVVAVRNDPSGFWSRAVGLGLTEPVTAALIGQAREFLATHGVGSATVQIAPSALPADWAEIAAKHELTEGALLVKVAARLDAIVPPEPAPELRVAEVTAAQAPRWATVMAEVFGLPGLVLRRVAEASVGRTDLGWHALGSWDGGDLVGTAMLRVHGEVGNMFSGATVPAARGRGGQSALLWARAELARAGGARWLVSETGAEQPGEHNSSLHNMLRAGMAVRYERRNWTLRTGAE</sequence>
<keyword evidence="3" id="KW-1185">Reference proteome</keyword>
<dbReference type="RefSeq" id="WP_185003595.1">
    <property type="nucleotide sequence ID" value="NZ_BAAAUI010000023.1"/>
</dbReference>
<dbReference type="PROSITE" id="PS51186">
    <property type="entry name" value="GNAT"/>
    <property type="match status" value="1"/>
</dbReference>
<evidence type="ECO:0000313" key="3">
    <source>
        <dbReference type="Proteomes" id="UP000533598"/>
    </source>
</evidence>
<proteinExistence type="predicted"/>
<dbReference type="Gene3D" id="3.40.630.30">
    <property type="match status" value="1"/>
</dbReference>
<dbReference type="InterPro" id="IPR016181">
    <property type="entry name" value="Acyl_CoA_acyltransferase"/>
</dbReference>
<dbReference type="GO" id="GO:0016747">
    <property type="term" value="F:acyltransferase activity, transferring groups other than amino-acyl groups"/>
    <property type="evidence" value="ECO:0007669"/>
    <property type="project" value="InterPro"/>
</dbReference>
<accession>A0A7W7FW93</accession>
<gene>
    <name evidence="2" type="ORF">HNR67_003797</name>
</gene>
<dbReference type="CDD" id="cd04301">
    <property type="entry name" value="NAT_SF"/>
    <property type="match status" value="1"/>
</dbReference>
<organism evidence="2 3">
    <name type="scientific">Crossiella cryophila</name>
    <dbReference type="NCBI Taxonomy" id="43355"/>
    <lineage>
        <taxon>Bacteria</taxon>
        <taxon>Bacillati</taxon>
        <taxon>Actinomycetota</taxon>
        <taxon>Actinomycetes</taxon>
        <taxon>Pseudonocardiales</taxon>
        <taxon>Pseudonocardiaceae</taxon>
        <taxon>Crossiella</taxon>
    </lineage>
</organism>
<reference evidence="2 3" key="1">
    <citation type="submission" date="2020-08" db="EMBL/GenBank/DDBJ databases">
        <title>Sequencing the genomes of 1000 actinobacteria strains.</title>
        <authorList>
            <person name="Klenk H.-P."/>
        </authorList>
    </citation>
    <scope>NUCLEOTIDE SEQUENCE [LARGE SCALE GENOMIC DNA]</scope>
    <source>
        <strain evidence="2 3">DSM 44230</strain>
    </source>
</reference>
<dbReference type="Proteomes" id="UP000533598">
    <property type="component" value="Unassembled WGS sequence"/>
</dbReference>
<dbReference type="SUPFAM" id="SSF55729">
    <property type="entry name" value="Acyl-CoA N-acyltransferases (Nat)"/>
    <property type="match status" value="1"/>
</dbReference>
<comment type="caution">
    <text evidence="2">The sequence shown here is derived from an EMBL/GenBank/DDBJ whole genome shotgun (WGS) entry which is preliminary data.</text>
</comment>